<keyword evidence="1" id="KW-1133">Transmembrane helix</keyword>
<proteinExistence type="predicted"/>
<organism evidence="2 3">
    <name type="scientific">Mycena rosella</name>
    <name type="common">Pink bonnet</name>
    <name type="synonym">Agaricus rosellus</name>
    <dbReference type="NCBI Taxonomy" id="1033263"/>
    <lineage>
        <taxon>Eukaryota</taxon>
        <taxon>Fungi</taxon>
        <taxon>Dikarya</taxon>
        <taxon>Basidiomycota</taxon>
        <taxon>Agaricomycotina</taxon>
        <taxon>Agaricomycetes</taxon>
        <taxon>Agaricomycetidae</taxon>
        <taxon>Agaricales</taxon>
        <taxon>Marasmiineae</taxon>
        <taxon>Mycenaceae</taxon>
        <taxon>Mycena</taxon>
    </lineage>
</organism>
<keyword evidence="1" id="KW-0472">Membrane</keyword>
<accession>A0AAD7DIK3</accession>
<keyword evidence="3" id="KW-1185">Reference proteome</keyword>
<evidence type="ECO:0000256" key="1">
    <source>
        <dbReference type="SAM" id="Phobius"/>
    </source>
</evidence>
<sequence length="313" mass="34596">MSDHKSTPASGYYHEHACQQDGWTVLVSPPLQLLPLPFLPLLPLPLQVELVQVGFIILLYLSGTALAFNIPMNTNFIGATHVMRIKKYIYGASFDTAFVEICGIMGLNPSTAQIRYNWDNETKSNHPKETAFVAKSNKKRKEPVPSVERMSFEFTKYQKLKSHLSCAMYKGQLCHAKEISVGYATKLQPPENIVFQECFLPASKRARTNKSKNKSENNLCVPTIHVTINTRTSSAASPPAQSPLAPIMTATANAANVEHPSVISWSGILHTNSGSDNIIFPPMTDILQSMNDSGIFVDLVVLLSPATLWNHSR</sequence>
<dbReference type="Proteomes" id="UP001221757">
    <property type="component" value="Unassembled WGS sequence"/>
</dbReference>
<protein>
    <submittedName>
        <fullName evidence="2">Uncharacterized protein</fullName>
    </submittedName>
</protein>
<reference evidence="2" key="1">
    <citation type="submission" date="2023-03" db="EMBL/GenBank/DDBJ databases">
        <title>Massive genome expansion in bonnet fungi (Mycena s.s.) driven by repeated elements and novel gene families across ecological guilds.</title>
        <authorList>
            <consortium name="Lawrence Berkeley National Laboratory"/>
            <person name="Harder C.B."/>
            <person name="Miyauchi S."/>
            <person name="Viragh M."/>
            <person name="Kuo A."/>
            <person name="Thoen E."/>
            <person name="Andreopoulos B."/>
            <person name="Lu D."/>
            <person name="Skrede I."/>
            <person name="Drula E."/>
            <person name="Henrissat B."/>
            <person name="Morin E."/>
            <person name="Kohler A."/>
            <person name="Barry K."/>
            <person name="LaButti K."/>
            <person name="Morin E."/>
            <person name="Salamov A."/>
            <person name="Lipzen A."/>
            <person name="Mereny Z."/>
            <person name="Hegedus B."/>
            <person name="Baldrian P."/>
            <person name="Stursova M."/>
            <person name="Weitz H."/>
            <person name="Taylor A."/>
            <person name="Grigoriev I.V."/>
            <person name="Nagy L.G."/>
            <person name="Martin F."/>
            <person name="Kauserud H."/>
        </authorList>
    </citation>
    <scope>NUCLEOTIDE SEQUENCE</scope>
    <source>
        <strain evidence="2">CBHHK067</strain>
    </source>
</reference>
<dbReference type="AlphaFoldDB" id="A0AAD7DIK3"/>
<gene>
    <name evidence="2" type="ORF">B0H17DRAFT_1134438</name>
</gene>
<comment type="caution">
    <text evidence="2">The sequence shown here is derived from an EMBL/GenBank/DDBJ whole genome shotgun (WGS) entry which is preliminary data.</text>
</comment>
<evidence type="ECO:0000313" key="2">
    <source>
        <dbReference type="EMBL" id="KAJ7690417.1"/>
    </source>
</evidence>
<feature type="transmembrane region" description="Helical" evidence="1">
    <location>
        <begin position="50"/>
        <end position="68"/>
    </location>
</feature>
<keyword evidence="1" id="KW-0812">Transmembrane</keyword>
<name>A0AAD7DIK3_MYCRO</name>
<dbReference type="EMBL" id="JARKIE010000065">
    <property type="protein sequence ID" value="KAJ7690417.1"/>
    <property type="molecule type" value="Genomic_DNA"/>
</dbReference>
<evidence type="ECO:0000313" key="3">
    <source>
        <dbReference type="Proteomes" id="UP001221757"/>
    </source>
</evidence>